<feature type="domain" description="VOC" evidence="1">
    <location>
        <begin position="131"/>
        <end position="242"/>
    </location>
</feature>
<dbReference type="PROSITE" id="PS51819">
    <property type="entry name" value="VOC"/>
    <property type="match status" value="2"/>
</dbReference>
<evidence type="ECO:0000313" key="2">
    <source>
        <dbReference type="EMBL" id="WCZ31565.1"/>
    </source>
</evidence>
<feature type="domain" description="VOC" evidence="1">
    <location>
        <begin position="9"/>
        <end position="116"/>
    </location>
</feature>
<keyword evidence="3" id="KW-1185">Reference proteome</keyword>
<dbReference type="Gene3D" id="3.10.180.10">
    <property type="entry name" value="2,3-Dihydroxybiphenyl 1,2-Dioxygenase, domain 1"/>
    <property type="match status" value="2"/>
</dbReference>
<reference evidence="2 3" key="1">
    <citation type="submission" date="2020-10" db="EMBL/GenBank/DDBJ databases">
        <title>Complete genome sequence of Corynebacterium massiliense DSM 45435, type strain of Corynebacterium massiliense.</title>
        <authorList>
            <person name="Busche T."/>
            <person name="Kalinowski J."/>
            <person name="Ruckert C."/>
        </authorList>
    </citation>
    <scope>NUCLEOTIDE SEQUENCE [LARGE SCALE GENOMIC DNA]</scope>
    <source>
        <strain evidence="2 3">DSM 45435</strain>
    </source>
</reference>
<dbReference type="CDD" id="cd07247">
    <property type="entry name" value="SgaA_N_like"/>
    <property type="match status" value="2"/>
</dbReference>
<protein>
    <submittedName>
        <fullName evidence="2">27 kDa antigen Cfp30B</fullName>
    </submittedName>
</protein>
<name>A0ABY7U4F6_9CORY</name>
<dbReference type="Proteomes" id="UP001220064">
    <property type="component" value="Chromosome"/>
</dbReference>
<dbReference type="PANTHER" id="PTHR33993:SF14">
    <property type="entry name" value="GB|AAF24581.1"/>
    <property type="match status" value="1"/>
</dbReference>
<gene>
    <name evidence="2" type="ORF">CMASS_00470</name>
</gene>
<evidence type="ECO:0000313" key="3">
    <source>
        <dbReference type="Proteomes" id="UP001220064"/>
    </source>
</evidence>
<dbReference type="InterPro" id="IPR004360">
    <property type="entry name" value="Glyas_Fos-R_dOase_dom"/>
</dbReference>
<sequence>MPAFLAEAGMPYWVDLMTSDAEKSAAFYAEVLGWEVSATETDAYRMGRLHGLPVGGFIPQDSDTWVTYFLSRDLDQDLQRVESLGGKVMAPPRSVEHGEMAVACDPAGGMFGLIQPPAGEHFVAGGEPGCAVWHELAVTRDFRKVVDFYAHLFSWDMQVSDEYAVAEEEGAAFAGLWNAVALAHEDTASLWQTYLGVEDIDAVAARVPELGGTVVRGPEESPFGRLCAVADPNGAVVTLAEVPKPPEEEPREGDQL</sequence>
<dbReference type="InterPro" id="IPR029068">
    <property type="entry name" value="Glyas_Bleomycin-R_OHBP_Dase"/>
</dbReference>
<dbReference type="SUPFAM" id="SSF54593">
    <property type="entry name" value="Glyoxalase/Bleomycin resistance protein/Dihydroxybiphenyl dioxygenase"/>
    <property type="match status" value="2"/>
</dbReference>
<dbReference type="InterPro" id="IPR041581">
    <property type="entry name" value="Glyoxalase_6"/>
</dbReference>
<dbReference type="Pfam" id="PF00903">
    <property type="entry name" value="Glyoxalase"/>
    <property type="match status" value="1"/>
</dbReference>
<dbReference type="PANTHER" id="PTHR33993">
    <property type="entry name" value="GLYOXALASE-RELATED"/>
    <property type="match status" value="1"/>
</dbReference>
<dbReference type="InterPro" id="IPR037523">
    <property type="entry name" value="VOC_core"/>
</dbReference>
<dbReference type="RefSeq" id="WP_027018699.1">
    <property type="nucleotide sequence ID" value="NZ_ATVG01000007.1"/>
</dbReference>
<dbReference type="InterPro" id="IPR052164">
    <property type="entry name" value="Anthracycline_SecMetBiosynth"/>
</dbReference>
<organism evidence="2 3">
    <name type="scientific">Corynebacterium massiliense DSM 45435</name>
    <dbReference type="NCBI Taxonomy" id="1121364"/>
    <lineage>
        <taxon>Bacteria</taxon>
        <taxon>Bacillati</taxon>
        <taxon>Actinomycetota</taxon>
        <taxon>Actinomycetes</taxon>
        <taxon>Mycobacteriales</taxon>
        <taxon>Corynebacteriaceae</taxon>
        <taxon>Corynebacterium</taxon>
    </lineage>
</organism>
<accession>A0ABY7U4F6</accession>
<evidence type="ECO:0000259" key="1">
    <source>
        <dbReference type="PROSITE" id="PS51819"/>
    </source>
</evidence>
<proteinExistence type="predicted"/>
<dbReference type="EMBL" id="CP063189">
    <property type="protein sequence ID" value="WCZ31565.1"/>
    <property type="molecule type" value="Genomic_DNA"/>
</dbReference>
<dbReference type="Pfam" id="PF18029">
    <property type="entry name" value="Glyoxalase_6"/>
    <property type="match status" value="1"/>
</dbReference>